<dbReference type="Proteomes" id="UP000035579">
    <property type="component" value="Chromosome"/>
</dbReference>
<evidence type="ECO:0000313" key="2">
    <source>
        <dbReference type="EMBL" id="AKJ01269.1"/>
    </source>
</evidence>
<evidence type="ECO:0000313" key="3">
    <source>
        <dbReference type="Proteomes" id="UP000035579"/>
    </source>
</evidence>
<dbReference type="EMBL" id="CP011509">
    <property type="protein sequence ID" value="AKJ01269.1"/>
    <property type="molecule type" value="Genomic_DNA"/>
</dbReference>
<dbReference type="KEGG" id="age:AA314_02895"/>
<reference evidence="2 3" key="1">
    <citation type="submission" date="2015-05" db="EMBL/GenBank/DDBJ databases">
        <title>Genome assembly of Archangium gephyra DSM 2261.</title>
        <authorList>
            <person name="Sharma G."/>
            <person name="Subramanian S."/>
        </authorList>
    </citation>
    <scope>NUCLEOTIDE SEQUENCE [LARGE SCALE GENOMIC DNA]</scope>
    <source>
        <strain evidence="2 3">DSM 2261</strain>
    </source>
</reference>
<feature type="region of interest" description="Disordered" evidence="1">
    <location>
        <begin position="512"/>
        <end position="547"/>
    </location>
</feature>
<protein>
    <submittedName>
        <fullName evidence="2">Uncharacterized protein</fullName>
    </submittedName>
</protein>
<name>A0AAC8Q5V4_9BACT</name>
<sequence length="547" mass="58321">MQPGPPVDLPAVDGQVHVRVLDALVPLQVRPGQRQLEDAVMGACGQAELRHGFLQVLAGLLGQLAVAVQQAGGHLRVAVHAGLVAEAEPLPVAGGLHALAVVRARRFLPVVPGDVVVLHGARLQGDVDAVHQRAAHPGVVVVDAELLAGAPAPGDVEEAARARVHRRHQHHPAGVGHMLDGARQVDGAFLQRLPQHLQHVLAELGQLVEEEHPVVRQGQLPGPRGRAAAHQPRVGDGVVGRAEGPLAHHRLLVSQQAEHGVDLRHLQRLVERHRGEDAGQSPGQHRLARARWTAHQDVVATGGGQLQRRLDVRLSPHVGHVQGGLAPARGGRGAFLSGEGGQGLLSGEVVHRLAQVVDGQHVEARHQRRLGRVGRWHHHALVAPVPRRHRQRQHALDGLHGSVQRQLPAEEVARQGLLLHQLRRPQHAQRDGQLEGRPLLADVRGGQVHGDALGGQLEAAVLQRGDDAHLGLTHRALWQPHHVHGWAPRTQRELPKKPTPAKSPLVPAHSAVLPGPSRGCPSRPAGCPAGLASGLPAGPEVHGCRRS</sequence>
<accession>A0AAC8Q5V4</accession>
<evidence type="ECO:0000256" key="1">
    <source>
        <dbReference type="SAM" id="MobiDB-lite"/>
    </source>
</evidence>
<proteinExistence type="predicted"/>
<dbReference type="AlphaFoldDB" id="A0AAC8Q5V4"/>
<organism evidence="2 3">
    <name type="scientific">Archangium gephyra</name>
    <dbReference type="NCBI Taxonomy" id="48"/>
    <lineage>
        <taxon>Bacteria</taxon>
        <taxon>Pseudomonadati</taxon>
        <taxon>Myxococcota</taxon>
        <taxon>Myxococcia</taxon>
        <taxon>Myxococcales</taxon>
        <taxon>Cystobacterineae</taxon>
        <taxon>Archangiaceae</taxon>
        <taxon>Archangium</taxon>
    </lineage>
</organism>
<gene>
    <name evidence="2" type="ORF">AA314_02895</name>
</gene>